<reference evidence="8 9" key="1">
    <citation type="submission" date="2016-03" db="EMBL/GenBank/DDBJ databases">
        <title>Niastella vici sp. nov., isolated from farmland soil.</title>
        <authorList>
            <person name="Chen L."/>
            <person name="Wang D."/>
            <person name="Yang S."/>
            <person name="Wang G."/>
        </authorList>
    </citation>
    <scope>NUCLEOTIDE SEQUENCE [LARGE SCALE GENOMIC DNA]</scope>
    <source>
        <strain evidence="8 9">DJ57</strain>
    </source>
</reference>
<accession>A0A1V9G082</accession>
<dbReference type="PANTHER" id="PTHR43133">
    <property type="entry name" value="RNA POLYMERASE ECF-TYPE SIGMA FACTO"/>
    <property type="match status" value="1"/>
</dbReference>
<dbReference type="InterPro" id="IPR036388">
    <property type="entry name" value="WH-like_DNA-bd_sf"/>
</dbReference>
<dbReference type="Proteomes" id="UP000192796">
    <property type="component" value="Unassembled WGS sequence"/>
</dbReference>
<name>A0A1V9G082_9BACT</name>
<dbReference type="Gene3D" id="1.10.10.10">
    <property type="entry name" value="Winged helix-like DNA-binding domain superfamily/Winged helix DNA-binding domain"/>
    <property type="match status" value="1"/>
</dbReference>
<keyword evidence="4" id="KW-0804">Transcription</keyword>
<dbReference type="SUPFAM" id="SSF88659">
    <property type="entry name" value="Sigma3 and sigma4 domains of RNA polymerase sigma factors"/>
    <property type="match status" value="1"/>
</dbReference>
<dbReference type="InterPro" id="IPR039425">
    <property type="entry name" value="RNA_pol_sigma-70-like"/>
</dbReference>
<evidence type="ECO:0000256" key="1">
    <source>
        <dbReference type="ARBA" id="ARBA00010641"/>
    </source>
</evidence>
<organism evidence="8 9">
    <name type="scientific">Niastella vici</name>
    <dbReference type="NCBI Taxonomy" id="1703345"/>
    <lineage>
        <taxon>Bacteria</taxon>
        <taxon>Pseudomonadati</taxon>
        <taxon>Bacteroidota</taxon>
        <taxon>Chitinophagia</taxon>
        <taxon>Chitinophagales</taxon>
        <taxon>Chitinophagaceae</taxon>
        <taxon>Niastella</taxon>
    </lineage>
</organism>
<protein>
    <recommendedName>
        <fullName evidence="10">RNA polymerase subunit sigma-24</fullName>
    </recommendedName>
</protein>
<evidence type="ECO:0000259" key="7">
    <source>
        <dbReference type="Pfam" id="PF08281"/>
    </source>
</evidence>
<dbReference type="RefSeq" id="WP_158085233.1">
    <property type="nucleotide sequence ID" value="NZ_LVYD01000043.1"/>
</dbReference>
<dbReference type="Pfam" id="PF04542">
    <property type="entry name" value="Sigma70_r2"/>
    <property type="match status" value="1"/>
</dbReference>
<evidence type="ECO:0000256" key="3">
    <source>
        <dbReference type="ARBA" id="ARBA00023082"/>
    </source>
</evidence>
<evidence type="ECO:0000313" key="8">
    <source>
        <dbReference type="EMBL" id="OQP64035.1"/>
    </source>
</evidence>
<evidence type="ECO:0008006" key="10">
    <source>
        <dbReference type="Google" id="ProtNLM"/>
    </source>
</evidence>
<feature type="domain" description="RNA polymerase sigma-70 region 2" evidence="6">
    <location>
        <begin position="26"/>
        <end position="93"/>
    </location>
</feature>
<dbReference type="PANTHER" id="PTHR43133:SF46">
    <property type="entry name" value="RNA POLYMERASE SIGMA-70 FACTOR ECF SUBFAMILY"/>
    <property type="match status" value="1"/>
</dbReference>
<evidence type="ECO:0000256" key="2">
    <source>
        <dbReference type="ARBA" id="ARBA00023015"/>
    </source>
</evidence>
<dbReference type="NCBIfam" id="TIGR02937">
    <property type="entry name" value="sigma70-ECF"/>
    <property type="match status" value="1"/>
</dbReference>
<feature type="domain" description="RNA polymerase sigma factor 70 region 4 type 2" evidence="7">
    <location>
        <begin position="123"/>
        <end position="174"/>
    </location>
</feature>
<dbReference type="Gene3D" id="1.10.1740.10">
    <property type="match status" value="1"/>
</dbReference>
<comment type="similarity">
    <text evidence="1">Belongs to the sigma-70 factor family. ECF subfamily.</text>
</comment>
<dbReference type="EMBL" id="LVYD01000043">
    <property type="protein sequence ID" value="OQP64035.1"/>
    <property type="molecule type" value="Genomic_DNA"/>
</dbReference>
<dbReference type="OrthoDB" id="799938at2"/>
<keyword evidence="3" id="KW-0731">Sigma factor</keyword>
<keyword evidence="2" id="KW-0805">Transcription regulation</keyword>
<dbReference type="InterPro" id="IPR007627">
    <property type="entry name" value="RNA_pol_sigma70_r2"/>
</dbReference>
<dbReference type="InterPro" id="IPR013324">
    <property type="entry name" value="RNA_pol_sigma_r3/r4-like"/>
</dbReference>
<dbReference type="InterPro" id="IPR014327">
    <property type="entry name" value="RNA_pol_sigma70_bacteroid"/>
</dbReference>
<feature type="coiled-coil region" evidence="5">
    <location>
        <begin position="118"/>
        <end position="145"/>
    </location>
</feature>
<sequence>MITSPTTDRELLILISKGNELAFRRLFDLYNKRLFIFAEEMLKSAADAEEIVQESFTKLWQNRENLTEIENPGSYLYRMVRNSTIDLMRKTARERKLKDQVWANLSQSDNSLEEELLKKESQELIKQALDQLSEQKQRVYRLSREEHLTQEEIVAATGLSKSRVNNIIVEVLKHIKASLEKHSPYLALVFWITAWEKFL</sequence>
<gene>
    <name evidence="8" type="ORF">A3860_21705</name>
</gene>
<dbReference type="Pfam" id="PF08281">
    <property type="entry name" value="Sigma70_r4_2"/>
    <property type="match status" value="1"/>
</dbReference>
<dbReference type="GO" id="GO:0006352">
    <property type="term" value="P:DNA-templated transcription initiation"/>
    <property type="evidence" value="ECO:0007669"/>
    <property type="project" value="InterPro"/>
</dbReference>
<dbReference type="STRING" id="1703345.A3860_21705"/>
<dbReference type="NCBIfam" id="TIGR02985">
    <property type="entry name" value="Sig70_bacteroi1"/>
    <property type="match status" value="1"/>
</dbReference>
<dbReference type="InterPro" id="IPR013249">
    <property type="entry name" value="RNA_pol_sigma70_r4_t2"/>
</dbReference>
<keyword evidence="5" id="KW-0175">Coiled coil</keyword>
<evidence type="ECO:0000259" key="6">
    <source>
        <dbReference type="Pfam" id="PF04542"/>
    </source>
</evidence>
<dbReference type="GO" id="GO:0003677">
    <property type="term" value="F:DNA binding"/>
    <property type="evidence" value="ECO:0007669"/>
    <property type="project" value="InterPro"/>
</dbReference>
<keyword evidence="9" id="KW-1185">Reference proteome</keyword>
<evidence type="ECO:0000256" key="5">
    <source>
        <dbReference type="SAM" id="Coils"/>
    </source>
</evidence>
<dbReference type="GO" id="GO:0016987">
    <property type="term" value="F:sigma factor activity"/>
    <property type="evidence" value="ECO:0007669"/>
    <property type="project" value="UniProtKB-KW"/>
</dbReference>
<comment type="caution">
    <text evidence="8">The sequence shown here is derived from an EMBL/GenBank/DDBJ whole genome shotgun (WGS) entry which is preliminary data.</text>
</comment>
<dbReference type="SUPFAM" id="SSF88946">
    <property type="entry name" value="Sigma2 domain of RNA polymerase sigma factors"/>
    <property type="match status" value="1"/>
</dbReference>
<dbReference type="InterPro" id="IPR013325">
    <property type="entry name" value="RNA_pol_sigma_r2"/>
</dbReference>
<evidence type="ECO:0000256" key="4">
    <source>
        <dbReference type="ARBA" id="ARBA00023163"/>
    </source>
</evidence>
<evidence type="ECO:0000313" key="9">
    <source>
        <dbReference type="Proteomes" id="UP000192796"/>
    </source>
</evidence>
<proteinExistence type="inferred from homology"/>
<dbReference type="AlphaFoldDB" id="A0A1V9G082"/>
<dbReference type="InterPro" id="IPR014284">
    <property type="entry name" value="RNA_pol_sigma-70_dom"/>
</dbReference>